<dbReference type="EMBL" id="ATCN01000107">
    <property type="protein sequence ID" value="EPR79801.1"/>
    <property type="molecule type" value="Genomic_DNA"/>
</dbReference>
<comment type="function">
    <text evidence="9">Essential core component of the TIM22 complex, a complex that mediates the import and insertion of multi-pass transmembrane proteins into the mitochondrial inner membrane. In the TIM22 complex, it constitutes the voltage-activated and signal-gated channel. Forms a twin-pore translocase that uses the membrane potential as external driving force in 2 voltage-dependent steps.</text>
</comment>
<dbReference type="OrthoDB" id="2188586at2759"/>
<keyword evidence="9" id="KW-0813">Transport</keyword>
<evidence type="ECO:0000256" key="9">
    <source>
        <dbReference type="RuleBase" id="RU367038"/>
    </source>
</evidence>
<dbReference type="VEuPathDB" id="MicrosporidiaDB:SLOPH_1954"/>
<keyword evidence="11" id="KW-1185">Reference proteome</keyword>
<dbReference type="InParanoid" id="S7WAA4"/>
<keyword evidence="9" id="KW-0811">Translocation</keyword>
<evidence type="ECO:0000313" key="11">
    <source>
        <dbReference type="Proteomes" id="UP000014978"/>
    </source>
</evidence>
<dbReference type="PANTHER" id="PTHR14110">
    <property type="entry name" value="MITOCHONDRIAL IMPORT INNER MEMBRANE TRANSLOCASE SUBUNIT TIM22"/>
    <property type="match status" value="1"/>
</dbReference>
<dbReference type="InterPro" id="IPR039175">
    <property type="entry name" value="TIM22"/>
</dbReference>
<keyword evidence="8" id="KW-0472">Membrane</keyword>
<evidence type="ECO:0000256" key="1">
    <source>
        <dbReference type="ARBA" id="ARBA00004448"/>
    </source>
</evidence>
<name>S7WAA4_SPRLO</name>
<evidence type="ECO:0000256" key="4">
    <source>
        <dbReference type="ARBA" id="ARBA00022692"/>
    </source>
</evidence>
<evidence type="ECO:0000256" key="6">
    <source>
        <dbReference type="ARBA" id="ARBA00022989"/>
    </source>
</evidence>
<comment type="caution">
    <text evidence="10">The sequence shown here is derived from an EMBL/GenBank/DDBJ whole genome shotgun (WGS) entry which is preliminary data.</text>
</comment>
<comment type="subcellular location">
    <subcellularLocation>
        <location evidence="1 9">Mitochondrion inner membrane</location>
        <topology evidence="1 9">Multi-pass membrane protein</topology>
    </subcellularLocation>
</comment>
<evidence type="ECO:0000256" key="5">
    <source>
        <dbReference type="ARBA" id="ARBA00022792"/>
    </source>
</evidence>
<dbReference type="GO" id="GO:0042721">
    <property type="term" value="C:TIM22 mitochondrial import inner membrane insertion complex"/>
    <property type="evidence" value="ECO:0007669"/>
    <property type="project" value="UniProtKB-UniRule"/>
</dbReference>
<dbReference type="STRING" id="1358809.S7WAA4"/>
<dbReference type="OMA" id="NEFYYTR"/>
<evidence type="ECO:0000256" key="3">
    <source>
        <dbReference type="ARBA" id="ARBA00020722"/>
    </source>
</evidence>
<dbReference type="GO" id="GO:0045039">
    <property type="term" value="P:protein insertion into mitochondrial inner membrane"/>
    <property type="evidence" value="ECO:0007669"/>
    <property type="project" value="UniProtKB-UniRule"/>
</dbReference>
<sequence>MKKPYTIHPIIKQSLINGAKGYIFGSVLGSLAGDNKNNSTSEILKNMNSTGIKFGMIGVTYTVTEYGIEKARNKKCQWNSAIAGSVAAATVNSKKGYKAMSIGALAFGMYTGFLSLL</sequence>
<protein>
    <recommendedName>
        <fullName evidence="3 9">Mitochondrial import inner membrane translocase subunit TIM22</fullName>
    </recommendedName>
</protein>
<accession>S7WAA4</accession>
<gene>
    <name evidence="10" type="ORF">SLOPH_1954</name>
</gene>
<keyword evidence="4" id="KW-0812">Transmembrane</keyword>
<keyword evidence="6" id="KW-1133">Transmembrane helix</keyword>
<keyword evidence="7 9" id="KW-0496">Mitochondrion</keyword>
<dbReference type="GO" id="GO:0030943">
    <property type="term" value="F:mitochondrion targeting sequence binding"/>
    <property type="evidence" value="ECO:0007669"/>
    <property type="project" value="TreeGrafter"/>
</dbReference>
<evidence type="ECO:0000313" key="10">
    <source>
        <dbReference type="EMBL" id="EPR79801.1"/>
    </source>
</evidence>
<keyword evidence="9" id="KW-0653">Protein transport</keyword>
<organism evidence="10 11">
    <name type="scientific">Spraguea lophii (strain 42_110)</name>
    <name type="common">Microsporidian parasite</name>
    <dbReference type="NCBI Taxonomy" id="1358809"/>
    <lineage>
        <taxon>Eukaryota</taxon>
        <taxon>Fungi</taxon>
        <taxon>Fungi incertae sedis</taxon>
        <taxon>Microsporidia</taxon>
        <taxon>Spragueidae</taxon>
        <taxon>Spraguea</taxon>
    </lineage>
</organism>
<dbReference type="GO" id="GO:0008320">
    <property type="term" value="F:protein transmembrane transporter activity"/>
    <property type="evidence" value="ECO:0007669"/>
    <property type="project" value="UniProtKB-UniRule"/>
</dbReference>
<reference evidence="11" key="1">
    <citation type="journal article" date="2013" name="PLoS Genet.">
        <title>The genome of Spraguea lophii and the basis of host-microsporidian interactions.</title>
        <authorList>
            <person name="Campbell S.E."/>
            <person name="Williams T.A."/>
            <person name="Yousuf A."/>
            <person name="Soanes D.M."/>
            <person name="Paszkiewicz K.H."/>
            <person name="Williams B.A.P."/>
        </authorList>
    </citation>
    <scope>NUCLEOTIDE SEQUENCE [LARGE SCALE GENOMIC DNA]</scope>
    <source>
        <strain evidence="11">42_110</strain>
    </source>
</reference>
<keyword evidence="5 9" id="KW-0999">Mitochondrion inner membrane</keyword>
<comment type="subunit">
    <text evidence="9">Component of the TIM22 complex.</text>
</comment>
<evidence type="ECO:0000256" key="8">
    <source>
        <dbReference type="ARBA" id="ARBA00023136"/>
    </source>
</evidence>
<comment type="similarity">
    <text evidence="2 9">Belongs to the Tim17/Tim22/Tim23 family.</text>
</comment>
<dbReference type="HOGENOM" id="CLU_164171_0_0_1"/>
<dbReference type="Proteomes" id="UP000014978">
    <property type="component" value="Unassembled WGS sequence"/>
</dbReference>
<evidence type="ECO:0000256" key="2">
    <source>
        <dbReference type="ARBA" id="ARBA00008444"/>
    </source>
</evidence>
<evidence type="ECO:0000256" key="7">
    <source>
        <dbReference type="ARBA" id="ARBA00023128"/>
    </source>
</evidence>
<dbReference type="AlphaFoldDB" id="S7WAA4"/>
<dbReference type="Pfam" id="PF02466">
    <property type="entry name" value="Tim17"/>
    <property type="match status" value="1"/>
</dbReference>
<proteinExistence type="inferred from homology"/>
<dbReference type="PANTHER" id="PTHR14110:SF0">
    <property type="entry name" value="MITOCHONDRIAL IMPORT INNER MEMBRANE TRANSLOCASE SUBUNIT TIM22"/>
    <property type="match status" value="1"/>
</dbReference>